<keyword evidence="1" id="KW-0472">Membrane</keyword>
<organism evidence="2 3">
    <name type="scientific">Blautia stercoris</name>
    <dbReference type="NCBI Taxonomy" id="871664"/>
    <lineage>
        <taxon>Bacteria</taxon>
        <taxon>Bacillati</taxon>
        <taxon>Bacillota</taxon>
        <taxon>Clostridia</taxon>
        <taxon>Lachnospirales</taxon>
        <taxon>Lachnospiraceae</taxon>
        <taxon>Blautia</taxon>
    </lineage>
</organism>
<dbReference type="EMBL" id="JACRTP010000006">
    <property type="protein sequence ID" value="MBC8629520.1"/>
    <property type="molecule type" value="Genomic_DNA"/>
</dbReference>
<name>A0ABR7PFE3_9FIRM</name>
<comment type="caution">
    <text evidence="2">The sequence shown here is derived from an EMBL/GenBank/DDBJ whole genome shotgun (WGS) entry which is preliminary data.</text>
</comment>
<protein>
    <submittedName>
        <fullName evidence="2">DUF58 domain-containing protein</fullName>
    </submittedName>
</protein>
<evidence type="ECO:0000313" key="3">
    <source>
        <dbReference type="Proteomes" id="UP000661649"/>
    </source>
</evidence>
<gene>
    <name evidence="2" type="ORF">H8712_13070</name>
</gene>
<evidence type="ECO:0000256" key="1">
    <source>
        <dbReference type="SAM" id="Phobius"/>
    </source>
</evidence>
<accession>A0ABR7PFE3</accession>
<dbReference type="RefSeq" id="WP_187559047.1">
    <property type="nucleotide sequence ID" value="NZ_JACRTP010000006.1"/>
</dbReference>
<keyword evidence="1" id="KW-1133">Transmembrane helix</keyword>
<feature type="transmembrane region" description="Helical" evidence="1">
    <location>
        <begin position="12"/>
        <end position="40"/>
    </location>
</feature>
<keyword evidence="3" id="KW-1185">Reference proteome</keyword>
<reference evidence="2 3" key="1">
    <citation type="submission" date="2020-08" db="EMBL/GenBank/DDBJ databases">
        <title>Genome public.</title>
        <authorList>
            <person name="Liu C."/>
            <person name="Sun Q."/>
        </authorList>
    </citation>
    <scope>NUCLEOTIDE SEQUENCE [LARGE SCALE GENOMIC DNA]</scope>
    <source>
        <strain evidence="2 3">3_YM_SP_D4_24.mj</strain>
    </source>
</reference>
<dbReference type="PANTHER" id="PTHR34351">
    <property type="entry name" value="SLR1927 PROTEIN-RELATED"/>
    <property type="match status" value="1"/>
</dbReference>
<evidence type="ECO:0000313" key="2">
    <source>
        <dbReference type="EMBL" id="MBC8629520.1"/>
    </source>
</evidence>
<proteinExistence type="predicted"/>
<keyword evidence="1" id="KW-0812">Transmembrane</keyword>
<sequence length="388" mass="43545">MAKSRILWGLELILCVLFYIFTDSYAGLWLLAISLVLPVVEMIGAEICAKKLFGTLGIDNLGEKQKDMTAMLKIKNTGLFPFDRIIAKIKCENLLTGEAEEYEILASAPAKTETLQQLQLKSRHCGKLCLSLKGFLVLDYFGLRKTKIPADSEKMTLITPNTFGLQVEVVYGENAVLDAEEYSMSKAGFDPSETFAVREYRAGDHIHQIHWKLSEKLDGLIVRDYGLPVQNTILLLLETGYPEKSEEFPSQMEKLVECLVSVSQEMCEQQIVHSIGWYNHKEQTYSSAEIDSLEEFTMILPELLSAVPGEDGTSVLGHYMEQREQCEFAHLVLFTPYLTADASALAERCLVTEVICEKEPRGEFTEEGAHVISVSTENAEAEISYLEI</sequence>
<dbReference type="Proteomes" id="UP000661649">
    <property type="component" value="Unassembled WGS sequence"/>
</dbReference>